<evidence type="ECO:0000256" key="8">
    <source>
        <dbReference type="ARBA" id="ARBA00023136"/>
    </source>
</evidence>
<dbReference type="PANTHER" id="PTHR38779:SF2">
    <property type="entry name" value="TYPE II SECRETION SYSTEM PROTEIN I-RELATED"/>
    <property type="match status" value="1"/>
</dbReference>
<feature type="domain" description="Type II secretion system protein GspI C-terminal" evidence="10">
    <location>
        <begin position="48"/>
        <end position="122"/>
    </location>
</feature>
<evidence type="ECO:0000256" key="2">
    <source>
        <dbReference type="ARBA" id="ARBA00008358"/>
    </source>
</evidence>
<proteinExistence type="inferred from homology"/>
<evidence type="ECO:0000256" key="6">
    <source>
        <dbReference type="ARBA" id="ARBA00022692"/>
    </source>
</evidence>
<dbReference type="GO" id="GO:0005886">
    <property type="term" value="C:plasma membrane"/>
    <property type="evidence" value="ECO:0007669"/>
    <property type="project" value="UniProtKB-SubCell"/>
</dbReference>
<dbReference type="Pfam" id="PF07963">
    <property type="entry name" value="N_methyl"/>
    <property type="match status" value="1"/>
</dbReference>
<organism evidence="11 12">
    <name type="scientific">Pseudomonas putida</name>
    <name type="common">Arthrobacter siderocapsulatus</name>
    <dbReference type="NCBI Taxonomy" id="303"/>
    <lineage>
        <taxon>Bacteria</taxon>
        <taxon>Pseudomonadati</taxon>
        <taxon>Pseudomonadota</taxon>
        <taxon>Gammaproteobacteria</taxon>
        <taxon>Pseudomonadales</taxon>
        <taxon>Pseudomonadaceae</taxon>
        <taxon>Pseudomonas</taxon>
    </lineage>
</organism>
<dbReference type="SUPFAM" id="SSF54523">
    <property type="entry name" value="Pili subunits"/>
    <property type="match status" value="2"/>
</dbReference>
<protein>
    <recommendedName>
        <fullName evidence="9">Type II secretion system protein I</fullName>
        <shortName evidence="9">T2SS minor pseudopilin I</shortName>
    </recommendedName>
</protein>
<dbReference type="PROSITE" id="PS00409">
    <property type="entry name" value="PROKAR_NTER_METHYL"/>
    <property type="match status" value="1"/>
</dbReference>
<name>A0A1L5PXL3_PSEPU</name>
<dbReference type="InterPro" id="IPR012902">
    <property type="entry name" value="N_methyl_site"/>
</dbReference>
<evidence type="ECO:0000256" key="4">
    <source>
        <dbReference type="ARBA" id="ARBA00022481"/>
    </source>
</evidence>
<keyword evidence="5 9" id="KW-0997">Cell inner membrane</keyword>
<keyword evidence="3" id="KW-1003">Cell membrane</keyword>
<comment type="PTM">
    <text evidence="9">Cleaved by prepilin peptidase.</text>
</comment>
<dbReference type="Pfam" id="PF02501">
    <property type="entry name" value="T2SSI"/>
    <property type="match status" value="1"/>
</dbReference>
<dbReference type="InterPro" id="IPR045584">
    <property type="entry name" value="Pilin-like"/>
</dbReference>
<dbReference type="PANTHER" id="PTHR38779">
    <property type="entry name" value="TYPE II SECRETION SYSTEM PROTEIN I-RELATED"/>
    <property type="match status" value="1"/>
</dbReference>
<dbReference type="EMBL" id="CP018743">
    <property type="protein sequence ID" value="APO84815.1"/>
    <property type="molecule type" value="Genomic_DNA"/>
</dbReference>
<dbReference type="Gene3D" id="3.30.1300.30">
    <property type="entry name" value="GSPII I/J protein-like"/>
    <property type="match status" value="1"/>
</dbReference>
<evidence type="ECO:0000256" key="9">
    <source>
        <dbReference type="RuleBase" id="RU368030"/>
    </source>
</evidence>
<evidence type="ECO:0000313" key="11">
    <source>
        <dbReference type="EMBL" id="APO84815.1"/>
    </source>
</evidence>
<comment type="subcellular location">
    <subcellularLocation>
        <location evidence="1 9">Cell inner membrane</location>
        <topology evidence="1 9">Single-pass membrane protein</topology>
    </subcellularLocation>
</comment>
<keyword evidence="6" id="KW-0812">Transmembrane</keyword>
<dbReference type="AlphaFoldDB" id="A0A1L5PXL3"/>
<dbReference type="InterPro" id="IPR003413">
    <property type="entry name" value="T2SS_GspI_C"/>
</dbReference>
<sequence length="129" mass="13920">MASMTPSSCTERGFTLLEVLVALAIFAVLAVAVTTASQHVLAQSQGVRERLLASWVADNHLTELGLQAAPAPGQRSLEVMFGQHRWTLHESRRLDVGGLLEVQVRVGLAADRQVLHQATGWLGMADAPR</sequence>
<keyword evidence="4 9" id="KW-0488">Methylation</keyword>
<keyword evidence="7" id="KW-1133">Transmembrane helix</keyword>
<dbReference type="GO" id="GO:0015628">
    <property type="term" value="P:protein secretion by the type II secretion system"/>
    <property type="evidence" value="ECO:0007669"/>
    <property type="project" value="UniProtKB-UniRule"/>
</dbReference>
<evidence type="ECO:0000313" key="12">
    <source>
        <dbReference type="Proteomes" id="UP000185146"/>
    </source>
</evidence>
<evidence type="ECO:0000256" key="1">
    <source>
        <dbReference type="ARBA" id="ARBA00004377"/>
    </source>
</evidence>
<dbReference type="Proteomes" id="UP000185146">
    <property type="component" value="Chromosome"/>
</dbReference>
<keyword evidence="8" id="KW-0472">Membrane</keyword>
<comment type="subunit">
    <text evidence="9">Type II secretion is composed of four main components: the outer membrane complex, the inner membrane complex, the cytoplasmic secretion ATPase and the periplasm-spanning pseudopilus.</text>
</comment>
<dbReference type="NCBIfam" id="TIGR02532">
    <property type="entry name" value="IV_pilin_GFxxxE"/>
    <property type="match status" value="1"/>
</dbReference>
<dbReference type="GO" id="GO:0015627">
    <property type="term" value="C:type II protein secretion system complex"/>
    <property type="evidence" value="ECO:0007669"/>
    <property type="project" value="UniProtKB-UniRule"/>
</dbReference>
<evidence type="ECO:0000256" key="5">
    <source>
        <dbReference type="ARBA" id="ARBA00022519"/>
    </source>
</evidence>
<dbReference type="NCBIfam" id="TIGR01707">
    <property type="entry name" value="gspI"/>
    <property type="match status" value="1"/>
</dbReference>
<evidence type="ECO:0000256" key="3">
    <source>
        <dbReference type="ARBA" id="ARBA00022475"/>
    </source>
</evidence>
<evidence type="ECO:0000259" key="10">
    <source>
        <dbReference type="Pfam" id="PF02501"/>
    </source>
</evidence>
<reference evidence="11 12" key="1">
    <citation type="submission" date="2016-12" db="EMBL/GenBank/DDBJ databases">
        <title>Draft Genome Sequence of Mercury Resistant Pseudomonas DRA525.</title>
        <authorList>
            <person name="Drace K.M."/>
        </authorList>
    </citation>
    <scope>NUCLEOTIDE SEQUENCE [LARGE SCALE GENOMIC DNA]</scope>
    <source>
        <strain evidence="11 12">DRA525</strain>
    </source>
</reference>
<comment type="function">
    <text evidence="9">Component of the type II secretion system required for the energy-dependent secretion of extracellular factors such as proteases and toxins from the periplasm.</text>
</comment>
<evidence type="ECO:0000256" key="7">
    <source>
        <dbReference type="ARBA" id="ARBA00022989"/>
    </source>
</evidence>
<gene>
    <name evidence="11" type="ORF">BL240_26555</name>
</gene>
<comment type="similarity">
    <text evidence="2 9">Belongs to the GSP I family.</text>
</comment>
<dbReference type="InterPro" id="IPR010052">
    <property type="entry name" value="T2SS_protein-GspI"/>
</dbReference>
<accession>A0A1L5PXL3</accession>